<sequence>MENRQDCMQNITKQLRVLFRTIQVHAKTVEQQCGLSSAKLWMMWELFANPGIKVSELARALTIHPSTCSNMLDQLEDKGLTRRDRSKSDQRAVHLYLTEAGTQLLATAPRPAQGTLSLALENLSDNHLTYLEEGLDQLIQAMQVKDDEAGMLPLSSRDSDLRE</sequence>
<dbReference type="AlphaFoldDB" id="M1PAM7"/>
<organism evidence="5 6">
    <name type="scientific">Desulfocapsa sulfexigens (strain DSM 10523 / SB164P1)</name>
    <dbReference type="NCBI Taxonomy" id="1167006"/>
    <lineage>
        <taxon>Bacteria</taxon>
        <taxon>Pseudomonadati</taxon>
        <taxon>Thermodesulfobacteriota</taxon>
        <taxon>Desulfobulbia</taxon>
        <taxon>Desulfobulbales</taxon>
        <taxon>Desulfocapsaceae</taxon>
        <taxon>Desulfocapsa</taxon>
    </lineage>
</organism>
<evidence type="ECO:0000256" key="1">
    <source>
        <dbReference type="ARBA" id="ARBA00023015"/>
    </source>
</evidence>
<evidence type="ECO:0000313" key="5">
    <source>
        <dbReference type="EMBL" id="AGF78707.1"/>
    </source>
</evidence>
<evidence type="ECO:0000256" key="2">
    <source>
        <dbReference type="ARBA" id="ARBA00023125"/>
    </source>
</evidence>
<dbReference type="SUPFAM" id="SSF46785">
    <property type="entry name" value="Winged helix' DNA-binding domain"/>
    <property type="match status" value="1"/>
</dbReference>
<dbReference type="InterPro" id="IPR036388">
    <property type="entry name" value="WH-like_DNA-bd_sf"/>
</dbReference>
<evidence type="ECO:0000313" key="6">
    <source>
        <dbReference type="Proteomes" id="UP000011721"/>
    </source>
</evidence>
<dbReference type="PATRIC" id="fig|1167006.5.peg.2356"/>
<reference evidence="6" key="1">
    <citation type="journal article" date="2013" name="Stand. Genomic Sci.">
        <title>Complete genome sequence of Desulfocapsa sulfexigens, a marine deltaproteobacterium specialized in disproportionating inorganic sulfur compounds.</title>
        <authorList>
            <person name="Finster K.W."/>
            <person name="Kjeldsen K.U."/>
            <person name="Kube M."/>
            <person name="Reinhardt R."/>
            <person name="Mussmann M."/>
            <person name="Amann R."/>
            <person name="Schreiber L."/>
        </authorList>
    </citation>
    <scope>NUCLEOTIDE SEQUENCE [LARGE SCALE GENOMIC DNA]</scope>
    <source>
        <strain evidence="6">DSM 10523 / SB164P1</strain>
    </source>
</reference>
<dbReference type="OrthoDB" id="9806864at2"/>
<accession>M1PAM7</accession>
<keyword evidence="6" id="KW-1185">Reference proteome</keyword>
<dbReference type="KEGG" id="dsf:UWK_02166"/>
<dbReference type="Pfam" id="PF01047">
    <property type="entry name" value="MarR"/>
    <property type="match status" value="1"/>
</dbReference>
<dbReference type="Gene3D" id="1.10.10.10">
    <property type="entry name" value="Winged helix-like DNA-binding domain superfamily/Winged helix DNA-binding domain"/>
    <property type="match status" value="1"/>
</dbReference>
<keyword evidence="3" id="KW-0804">Transcription</keyword>
<dbReference type="eggNOG" id="COG1846">
    <property type="taxonomic scope" value="Bacteria"/>
</dbReference>
<dbReference type="PANTHER" id="PTHR42756">
    <property type="entry name" value="TRANSCRIPTIONAL REGULATOR, MARR"/>
    <property type="match status" value="1"/>
</dbReference>
<dbReference type="PRINTS" id="PR00598">
    <property type="entry name" value="HTHMARR"/>
</dbReference>
<name>M1PAM7_DESSD</name>
<evidence type="ECO:0000259" key="4">
    <source>
        <dbReference type="PROSITE" id="PS50995"/>
    </source>
</evidence>
<proteinExistence type="predicted"/>
<dbReference type="GO" id="GO:0003700">
    <property type="term" value="F:DNA-binding transcription factor activity"/>
    <property type="evidence" value="ECO:0007669"/>
    <property type="project" value="InterPro"/>
</dbReference>
<gene>
    <name evidence="5" type="ordered locus">UWK_02166</name>
</gene>
<protein>
    <submittedName>
        <fullName evidence="5">Transcriptional regulator</fullName>
    </submittedName>
</protein>
<dbReference type="STRING" id="1167006.UWK_02166"/>
<dbReference type="SMART" id="SM00347">
    <property type="entry name" value="HTH_MARR"/>
    <property type="match status" value="1"/>
</dbReference>
<dbReference type="PROSITE" id="PS50995">
    <property type="entry name" value="HTH_MARR_2"/>
    <property type="match status" value="1"/>
</dbReference>
<dbReference type="InterPro" id="IPR000835">
    <property type="entry name" value="HTH_MarR-typ"/>
</dbReference>
<dbReference type="PANTHER" id="PTHR42756:SF1">
    <property type="entry name" value="TRANSCRIPTIONAL REPRESSOR OF EMRAB OPERON"/>
    <property type="match status" value="1"/>
</dbReference>
<keyword evidence="1" id="KW-0805">Transcription regulation</keyword>
<feature type="domain" description="HTH marR-type" evidence="4">
    <location>
        <begin position="8"/>
        <end position="140"/>
    </location>
</feature>
<evidence type="ECO:0000256" key="3">
    <source>
        <dbReference type="ARBA" id="ARBA00023163"/>
    </source>
</evidence>
<keyword evidence="2" id="KW-0238">DNA-binding</keyword>
<dbReference type="HOGENOM" id="CLU_083287_27_7_7"/>
<dbReference type="GO" id="GO:0003677">
    <property type="term" value="F:DNA binding"/>
    <property type="evidence" value="ECO:0007669"/>
    <property type="project" value="UniProtKB-KW"/>
</dbReference>
<dbReference type="RefSeq" id="WP_015404395.1">
    <property type="nucleotide sequence ID" value="NC_020304.1"/>
</dbReference>
<dbReference type="InterPro" id="IPR036390">
    <property type="entry name" value="WH_DNA-bd_sf"/>
</dbReference>
<dbReference type="EMBL" id="CP003985">
    <property type="protein sequence ID" value="AGF78707.1"/>
    <property type="molecule type" value="Genomic_DNA"/>
</dbReference>
<dbReference type="Proteomes" id="UP000011721">
    <property type="component" value="Chromosome"/>
</dbReference>